<proteinExistence type="predicted"/>
<organism evidence="1 2">
    <name type="scientific">Ajellomyces capsulatus</name>
    <name type="common">Darling's disease fungus</name>
    <name type="synonym">Histoplasma capsulatum</name>
    <dbReference type="NCBI Taxonomy" id="5037"/>
    <lineage>
        <taxon>Eukaryota</taxon>
        <taxon>Fungi</taxon>
        <taxon>Dikarya</taxon>
        <taxon>Ascomycota</taxon>
        <taxon>Pezizomycotina</taxon>
        <taxon>Eurotiomycetes</taxon>
        <taxon>Eurotiomycetidae</taxon>
        <taxon>Onygenales</taxon>
        <taxon>Ajellomycetaceae</taxon>
        <taxon>Histoplasma</taxon>
    </lineage>
</organism>
<accession>A0A8H7YQN0</accession>
<sequence length="84" mass="9042">MHRINALKSAKEKISEGLFTGPLAWASGLLHIGFPACFPIIADPGGMYAESSKSPSCTRSMRIPSFRACQSTKKLSALISTRSK</sequence>
<dbReference type="VEuPathDB" id="FungiDB:I7I52_06325"/>
<evidence type="ECO:0000313" key="2">
    <source>
        <dbReference type="Proteomes" id="UP000670092"/>
    </source>
</evidence>
<dbReference type="OrthoDB" id="10418833at2759"/>
<dbReference type="AlphaFoldDB" id="A0A8H7YQN0"/>
<dbReference type="EMBL" id="JAEVHI010000003">
    <property type="protein sequence ID" value="KAG5295897.1"/>
    <property type="molecule type" value="Genomic_DNA"/>
</dbReference>
<comment type="caution">
    <text evidence="1">The sequence shown here is derived from an EMBL/GenBank/DDBJ whole genome shotgun (WGS) entry which is preliminary data.</text>
</comment>
<protein>
    <submittedName>
        <fullName evidence="1">Uncharacterized protein</fullName>
    </submittedName>
</protein>
<dbReference type="Proteomes" id="UP000670092">
    <property type="component" value="Unassembled WGS sequence"/>
</dbReference>
<reference evidence="1 2" key="1">
    <citation type="submission" date="2021-01" db="EMBL/GenBank/DDBJ databases">
        <title>Chromosome-level genome assembly of a human fungal pathogen reveals clustering of transcriptionally co-regulated genes.</title>
        <authorList>
            <person name="Voorhies M."/>
            <person name="Cohen S."/>
            <person name="Shea T.P."/>
            <person name="Petrus S."/>
            <person name="Munoz J.F."/>
            <person name="Poplawski S."/>
            <person name="Goldman W.E."/>
            <person name="Michael T."/>
            <person name="Cuomo C.A."/>
            <person name="Sil A."/>
            <person name="Beyhan S."/>
        </authorList>
    </citation>
    <scope>NUCLEOTIDE SEQUENCE [LARGE SCALE GENOMIC DNA]</scope>
    <source>
        <strain evidence="1 2">G184AR</strain>
    </source>
</reference>
<name>A0A8H7YQN0_AJECA</name>
<gene>
    <name evidence="1" type="ORF">I7I52_06325</name>
</gene>
<evidence type="ECO:0000313" key="1">
    <source>
        <dbReference type="EMBL" id="KAG5295897.1"/>
    </source>
</evidence>